<dbReference type="EMBL" id="JACHNL010000006">
    <property type="protein sequence ID" value="MBB4724478.1"/>
    <property type="molecule type" value="Genomic_DNA"/>
</dbReference>
<sequence>MDARRFSKGHGRPFEKFPNGLRTRSAAGAEGARTGCAFFWLLFFAQAKKSDSRPQGVKAFDLYPDQMDEQELQASARLSSPFGGRVTFFACAKKRFTAAEG</sequence>
<organism evidence="2 3">
    <name type="scientific">Xanthomonas euvesicatoria</name>
    <dbReference type="NCBI Taxonomy" id="456327"/>
    <lineage>
        <taxon>Bacteria</taxon>
        <taxon>Pseudomonadati</taxon>
        <taxon>Pseudomonadota</taxon>
        <taxon>Gammaproteobacteria</taxon>
        <taxon>Lysobacterales</taxon>
        <taxon>Lysobacteraceae</taxon>
        <taxon>Xanthomonas</taxon>
    </lineage>
</organism>
<feature type="region of interest" description="Disordered" evidence="1">
    <location>
        <begin position="1"/>
        <end position="20"/>
    </location>
</feature>
<name>A0AAW3U5Q8_XANEU</name>
<comment type="caution">
    <text evidence="2">The sequence shown here is derived from an EMBL/GenBank/DDBJ whole genome shotgun (WGS) entry which is preliminary data.</text>
</comment>
<dbReference type="Proteomes" id="UP000576603">
    <property type="component" value="Unassembled WGS sequence"/>
</dbReference>
<dbReference type="RefSeq" id="WP_184421994.1">
    <property type="nucleotide sequence ID" value="NZ_JACHNK010000006.1"/>
</dbReference>
<feature type="compositionally biased region" description="Basic residues" evidence="1">
    <location>
        <begin position="1"/>
        <end position="11"/>
    </location>
</feature>
<gene>
    <name evidence="2" type="ORF">FHY32_002847</name>
</gene>
<protein>
    <submittedName>
        <fullName evidence="2">Uncharacterized protein</fullName>
    </submittedName>
</protein>
<evidence type="ECO:0000256" key="1">
    <source>
        <dbReference type="SAM" id="MobiDB-lite"/>
    </source>
</evidence>
<accession>A0AAW3U5Q8</accession>
<reference evidence="2 3" key="1">
    <citation type="submission" date="2020-08" db="EMBL/GenBank/DDBJ databases">
        <title>Studying the diversity of plant-associated saprophytic bacteria and their role in host health and plant-pathogen interactions.</title>
        <authorList>
            <person name="Potnis N."/>
        </authorList>
    </citation>
    <scope>NUCLEOTIDE SEQUENCE [LARGE SCALE GENOMIC DNA]</scope>
    <source>
        <strain evidence="2 3">CFBP 7922</strain>
    </source>
</reference>
<proteinExistence type="predicted"/>
<evidence type="ECO:0000313" key="3">
    <source>
        <dbReference type="Proteomes" id="UP000576603"/>
    </source>
</evidence>
<dbReference type="AlphaFoldDB" id="A0AAW3U5Q8"/>
<evidence type="ECO:0000313" key="2">
    <source>
        <dbReference type="EMBL" id="MBB4724478.1"/>
    </source>
</evidence>